<feature type="transmembrane region" description="Helical" evidence="1">
    <location>
        <begin position="20"/>
        <end position="39"/>
    </location>
</feature>
<reference evidence="2" key="2">
    <citation type="journal article" date="2015" name="Data Brief">
        <title>Shoot transcriptome of the giant reed, Arundo donax.</title>
        <authorList>
            <person name="Barrero R.A."/>
            <person name="Guerrero F.D."/>
            <person name="Moolhuijzen P."/>
            <person name="Goolsby J.A."/>
            <person name="Tidwell J."/>
            <person name="Bellgard S.E."/>
            <person name="Bellgard M.I."/>
        </authorList>
    </citation>
    <scope>NUCLEOTIDE SEQUENCE</scope>
    <source>
        <tissue evidence="2">Shoot tissue taken approximately 20 cm above the soil surface</tissue>
    </source>
</reference>
<organism evidence="2">
    <name type="scientific">Arundo donax</name>
    <name type="common">Giant reed</name>
    <name type="synonym">Donax arundinaceus</name>
    <dbReference type="NCBI Taxonomy" id="35708"/>
    <lineage>
        <taxon>Eukaryota</taxon>
        <taxon>Viridiplantae</taxon>
        <taxon>Streptophyta</taxon>
        <taxon>Embryophyta</taxon>
        <taxon>Tracheophyta</taxon>
        <taxon>Spermatophyta</taxon>
        <taxon>Magnoliopsida</taxon>
        <taxon>Liliopsida</taxon>
        <taxon>Poales</taxon>
        <taxon>Poaceae</taxon>
        <taxon>PACMAD clade</taxon>
        <taxon>Arundinoideae</taxon>
        <taxon>Arundineae</taxon>
        <taxon>Arundo</taxon>
    </lineage>
</organism>
<dbReference type="EMBL" id="GBRH01183472">
    <property type="protein sequence ID" value="JAE14424.1"/>
    <property type="molecule type" value="Transcribed_RNA"/>
</dbReference>
<dbReference type="AlphaFoldDB" id="A0A0A9FT57"/>
<evidence type="ECO:0000256" key="1">
    <source>
        <dbReference type="SAM" id="Phobius"/>
    </source>
</evidence>
<keyword evidence="1" id="KW-0472">Membrane</keyword>
<accession>A0A0A9FT57</accession>
<keyword evidence="1" id="KW-0812">Transmembrane</keyword>
<evidence type="ECO:0000313" key="2">
    <source>
        <dbReference type="EMBL" id="JAE14424.1"/>
    </source>
</evidence>
<sequence>MVYRGFRQKKIVTCQHFTVLVNLVQHIVLSFNILIASLIESK</sequence>
<proteinExistence type="predicted"/>
<protein>
    <submittedName>
        <fullName evidence="2">Uncharacterized protein</fullName>
    </submittedName>
</protein>
<name>A0A0A9FT57_ARUDO</name>
<keyword evidence="1" id="KW-1133">Transmembrane helix</keyword>
<reference evidence="2" key="1">
    <citation type="submission" date="2014-09" db="EMBL/GenBank/DDBJ databases">
        <authorList>
            <person name="Magalhaes I.L.F."/>
            <person name="Oliveira U."/>
            <person name="Santos F.R."/>
            <person name="Vidigal T.H.D.A."/>
            <person name="Brescovit A.D."/>
            <person name="Santos A.J."/>
        </authorList>
    </citation>
    <scope>NUCLEOTIDE SEQUENCE</scope>
    <source>
        <tissue evidence="2">Shoot tissue taken approximately 20 cm above the soil surface</tissue>
    </source>
</reference>